<dbReference type="EMBL" id="JAUSVM010000001">
    <property type="protein sequence ID" value="MDQ0424173.1"/>
    <property type="molecule type" value="Genomic_DNA"/>
</dbReference>
<dbReference type="Proteomes" id="UP001240250">
    <property type="component" value="Unassembled WGS sequence"/>
</dbReference>
<dbReference type="InterPro" id="IPR009061">
    <property type="entry name" value="DNA-bd_dom_put_sf"/>
</dbReference>
<dbReference type="SUPFAM" id="SSF46955">
    <property type="entry name" value="Putative DNA-binding domain"/>
    <property type="match status" value="1"/>
</dbReference>
<dbReference type="NCBIfam" id="TIGR01764">
    <property type="entry name" value="excise"/>
    <property type="match status" value="1"/>
</dbReference>
<reference evidence="2 3" key="1">
    <citation type="submission" date="2023-07" db="EMBL/GenBank/DDBJ databases">
        <title>Sequencing the genomes of 1000 actinobacteria strains.</title>
        <authorList>
            <person name="Klenk H.-P."/>
        </authorList>
    </citation>
    <scope>NUCLEOTIDE SEQUENCE [LARGE SCALE GENOMIC DNA]</scope>
    <source>
        <strain evidence="2 3">DSM 14785</strain>
    </source>
</reference>
<organism evidence="2 3">
    <name type="scientific">Cellulomonas iranensis</name>
    <dbReference type="NCBI Taxonomy" id="76862"/>
    <lineage>
        <taxon>Bacteria</taxon>
        <taxon>Bacillati</taxon>
        <taxon>Actinomycetota</taxon>
        <taxon>Actinomycetes</taxon>
        <taxon>Micrococcales</taxon>
        <taxon>Cellulomonadaceae</taxon>
        <taxon>Cellulomonas</taxon>
    </lineage>
</organism>
<dbReference type="InterPro" id="IPR041657">
    <property type="entry name" value="HTH_17"/>
</dbReference>
<feature type="domain" description="Helix-turn-helix" evidence="1">
    <location>
        <begin position="63"/>
        <end position="113"/>
    </location>
</feature>
<name>A0ABU0GFN4_9CELL</name>
<dbReference type="Pfam" id="PF12728">
    <property type="entry name" value="HTH_17"/>
    <property type="match status" value="1"/>
</dbReference>
<accession>A0ABU0GFN4</accession>
<keyword evidence="3" id="KW-1185">Reference proteome</keyword>
<dbReference type="RefSeq" id="WP_169798652.1">
    <property type="nucleotide sequence ID" value="NZ_JAUSVM010000001.1"/>
</dbReference>
<sequence>MDIEALKNFLRDHDGASVEVELVAADGSRASVPARVADVVRRVIGAAADGRAMDVVDDVDEVTPNEAAALLGVSRNTVLKLVDEGDLTARRVPGSRHRRLPRADVMAFRARRRALENALAAAAEVALEEDVWDAELRDGAQTAR</sequence>
<protein>
    <submittedName>
        <fullName evidence="2">Excisionase family DNA binding protein</fullName>
    </submittedName>
</protein>
<dbReference type="InterPro" id="IPR010093">
    <property type="entry name" value="SinI_DNA-bd"/>
</dbReference>
<evidence type="ECO:0000313" key="3">
    <source>
        <dbReference type="Proteomes" id="UP001240250"/>
    </source>
</evidence>
<evidence type="ECO:0000259" key="1">
    <source>
        <dbReference type="Pfam" id="PF12728"/>
    </source>
</evidence>
<dbReference type="Gene3D" id="1.10.1660.10">
    <property type="match status" value="1"/>
</dbReference>
<proteinExistence type="predicted"/>
<gene>
    <name evidence="2" type="ORF">JO380_000554</name>
</gene>
<comment type="caution">
    <text evidence="2">The sequence shown here is derived from an EMBL/GenBank/DDBJ whole genome shotgun (WGS) entry which is preliminary data.</text>
</comment>
<evidence type="ECO:0000313" key="2">
    <source>
        <dbReference type="EMBL" id="MDQ0424173.1"/>
    </source>
</evidence>